<protein>
    <submittedName>
        <fullName evidence="1">Uncharacterized protein</fullName>
    </submittedName>
</protein>
<evidence type="ECO:0000313" key="1">
    <source>
        <dbReference type="EMBL" id="KAK7285345.1"/>
    </source>
</evidence>
<dbReference type="AlphaFoldDB" id="A0AAN9IS91"/>
<name>A0AAN9IS91_CLITE</name>
<dbReference type="EMBL" id="JAYKXN010000005">
    <property type="protein sequence ID" value="KAK7285345.1"/>
    <property type="molecule type" value="Genomic_DNA"/>
</dbReference>
<proteinExistence type="predicted"/>
<organism evidence="1 2">
    <name type="scientific">Clitoria ternatea</name>
    <name type="common">Butterfly pea</name>
    <dbReference type="NCBI Taxonomy" id="43366"/>
    <lineage>
        <taxon>Eukaryota</taxon>
        <taxon>Viridiplantae</taxon>
        <taxon>Streptophyta</taxon>
        <taxon>Embryophyta</taxon>
        <taxon>Tracheophyta</taxon>
        <taxon>Spermatophyta</taxon>
        <taxon>Magnoliopsida</taxon>
        <taxon>eudicotyledons</taxon>
        <taxon>Gunneridae</taxon>
        <taxon>Pentapetalae</taxon>
        <taxon>rosids</taxon>
        <taxon>fabids</taxon>
        <taxon>Fabales</taxon>
        <taxon>Fabaceae</taxon>
        <taxon>Papilionoideae</taxon>
        <taxon>50 kb inversion clade</taxon>
        <taxon>NPAAA clade</taxon>
        <taxon>indigoferoid/millettioid clade</taxon>
        <taxon>Phaseoleae</taxon>
        <taxon>Clitoria</taxon>
    </lineage>
</organism>
<comment type="caution">
    <text evidence="1">The sequence shown here is derived from an EMBL/GenBank/DDBJ whole genome shotgun (WGS) entry which is preliminary data.</text>
</comment>
<sequence length="144" mass="15391">MLEMHVEAGMRAGFWSVLRGRPTLGGGGQSEMAGGRRPALLSHSAIKPYQGSCLRVAALLDLTGGEGGSGAGPSQRRGHIDLTFPPGSGDELSDLVAKLDQVEREISRLSESRVESVRGLEARQNKLVRLKMVLSEFFVVLGYG</sequence>
<evidence type="ECO:0000313" key="2">
    <source>
        <dbReference type="Proteomes" id="UP001359559"/>
    </source>
</evidence>
<keyword evidence="2" id="KW-1185">Reference proteome</keyword>
<reference evidence="1 2" key="1">
    <citation type="submission" date="2024-01" db="EMBL/GenBank/DDBJ databases">
        <title>The genomes of 5 underutilized Papilionoideae crops provide insights into root nodulation and disease resistance.</title>
        <authorList>
            <person name="Yuan L."/>
        </authorList>
    </citation>
    <scope>NUCLEOTIDE SEQUENCE [LARGE SCALE GENOMIC DNA]</scope>
    <source>
        <strain evidence="1">LY-2023</strain>
        <tissue evidence="1">Leaf</tissue>
    </source>
</reference>
<accession>A0AAN9IS91</accession>
<dbReference type="Proteomes" id="UP001359559">
    <property type="component" value="Unassembled WGS sequence"/>
</dbReference>
<gene>
    <name evidence="1" type="ORF">RJT34_20114</name>
</gene>